<dbReference type="Proteomes" id="UP000054845">
    <property type="component" value="Unassembled WGS sequence"/>
</dbReference>
<evidence type="ECO:0000313" key="3">
    <source>
        <dbReference type="Proteomes" id="UP000054845"/>
    </source>
</evidence>
<organism evidence="2 3">
    <name type="scientific">Ceraceosorus bombacis</name>
    <dbReference type="NCBI Taxonomy" id="401625"/>
    <lineage>
        <taxon>Eukaryota</taxon>
        <taxon>Fungi</taxon>
        <taxon>Dikarya</taxon>
        <taxon>Basidiomycota</taxon>
        <taxon>Ustilaginomycotina</taxon>
        <taxon>Exobasidiomycetes</taxon>
        <taxon>Ceraceosorales</taxon>
        <taxon>Ceraceosoraceae</taxon>
        <taxon>Ceraceosorus</taxon>
    </lineage>
</organism>
<feature type="compositionally biased region" description="Low complexity" evidence="1">
    <location>
        <begin position="17"/>
        <end position="35"/>
    </location>
</feature>
<feature type="region of interest" description="Disordered" evidence="1">
    <location>
        <begin position="1"/>
        <end position="89"/>
    </location>
</feature>
<sequence length="289" mass="30707">MWLPWSRSGDSRVEEPSSSISAVASSTSSSSSAAERSQHIQADSSSQDVRPYVPQSEPATSRRSSDREPYDQSADPSISHSDSASGSAGPALATIPTTAFLLGFAAGAYNNASKAGLVFMAENAHRRPDTVQGWFFYNKTKNYKVVLAAGKGGARTGLRLGLWTFAFLALEKGWRDVRLWTGVGANQQTLRARNPELLRKEGGREGLDAYRFVDGALAGSVVASSAALFYKLPKPLLRRSVLLGLGAGACFGGLRSALQFVDEARLHGQDEGALEDAARHQGAASTEVG</sequence>
<dbReference type="PANTHER" id="PTHR37852">
    <property type="entry name" value="YALI0B21208P"/>
    <property type="match status" value="1"/>
</dbReference>
<dbReference type="EMBL" id="CCYA01000260">
    <property type="protein sequence ID" value="CEH15320.1"/>
    <property type="molecule type" value="Genomic_DNA"/>
</dbReference>
<protein>
    <submittedName>
        <fullName evidence="2">Uncharacterized protein</fullName>
    </submittedName>
</protein>
<feature type="compositionally biased region" description="Low complexity" evidence="1">
    <location>
        <begin position="73"/>
        <end position="89"/>
    </location>
</feature>
<proteinExistence type="predicted"/>
<feature type="compositionally biased region" description="Polar residues" evidence="1">
    <location>
        <begin position="39"/>
        <end position="48"/>
    </location>
</feature>
<evidence type="ECO:0000256" key="1">
    <source>
        <dbReference type="SAM" id="MobiDB-lite"/>
    </source>
</evidence>
<evidence type="ECO:0000313" key="2">
    <source>
        <dbReference type="EMBL" id="CEH15320.1"/>
    </source>
</evidence>
<dbReference type="PANTHER" id="PTHR37852:SF1">
    <property type="entry name" value="HIG1 DOMAIN-CONTAINING PROTEIN"/>
    <property type="match status" value="1"/>
</dbReference>
<keyword evidence="3" id="KW-1185">Reference proteome</keyword>
<accession>A0A0P1BGR8</accession>
<dbReference type="STRING" id="401625.A0A0P1BGR8"/>
<dbReference type="OrthoDB" id="5584028at2759"/>
<name>A0A0P1BGR8_9BASI</name>
<reference evidence="2 3" key="1">
    <citation type="submission" date="2014-09" db="EMBL/GenBank/DDBJ databases">
        <authorList>
            <person name="Magalhaes I.L.F."/>
            <person name="Oliveira U."/>
            <person name="Santos F.R."/>
            <person name="Vidigal T.H.D.A."/>
            <person name="Brescovit A.D."/>
            <person name="Santos A.J."/>
        </authorList>
    </citation>
    <scope>NUCLEOTIDE SEQUENCE [LARGE SCALE GENOMIC DNA]</scope>
</reference>
<dbReference type="AlphaFoldDB" id="A0A0P1BGR8"/>